<name>A0ABR2GL14_9EUKA</name>
<sequence length="270" mass="31173">MKAQTSQYKINKIKSMFPHVPDDKIRYVLEYNSLESAIDYFLKYCPPNDTDKEIYNEEQDAPCTQADKEMIKVNNNTSSSSDDEFDNKNQLMNNKNIYSNEEISKSDDNSTNQNPNIKKITKKRKSKKKFLPISQRLNNSGNTPDRKPNIKDDDEDEDEFFEKYTGKENMIKHSQNRTNRMPKRYNNVDIEEAREIDLHNLNAVDAEATVLKSINDAENCNNKRIAFITGRGLHSEGSKPVLSRVVSKQLRDLGYKPLKSEIGGKYTCII</sequence>
<dbReference type="EMBL" id="JAPFFF010000043">
    <property type="protein sequence ID" value="KAK8840854.1"/>
    <property type="molecule type" value="Genomic_DNA"/>
</dbReference>
<dbReference type="SUPFAM" id="SSF160443">
    <property type="entry name" value="SMR domain-like"/>
    <property type="match status" value="1"/>
</dbReference>
<reference evidence="4 6" key="1">
    <citation type="submission" date="2024-04" db="EMBL/GenBank/DDBJ databases">
        <title>Tritrichomonas musculus Genome.</title>
        <authorList>
            <person name="Alves-Ferreira E."/>
            <person name="Grigg M."/>
            <person name="Lorenzi H."/>
            <person name="Galac M."/>
        </authorList>
    </citation>
    <scope>NUCLEOTIDE SEQUENCE [LARGE SCALE GENOMIC DNA]</scope>
    <source>
        <strain evidence="4 6">EAF2021</strain>
    </source>
</reference>
<dbReference type="PROSITE" id="PS50828">
    <property type="entry name" value="SMR"/>
    <property type="match status" value="1"/>
</dbReference>
<gene>
    <name evidence="5" type="ORF">M9Y10_027681</name>
    <name evidence="4" type="ORF">M9Y10_031261</name>
</gene>
<evidence type="ECO:0000259" key="2">
    <source>
        <dbReference type="PROSITE" id="PS50828"/>
    </source>
</evidence>
<dbReference type="Gene3D" id="3.30.1370.110">
    <property type="match status" value="1"/>
</dbReference>
<evidence type="ECO:0008006" key="7">
    <source>
        <dbReference type="Google" id="ProtNLM"/>
    </source>
</evidence>
<dbReference type="Pfam" id="PF02845">
    <property type="entry name" value="CUE"/>
    <property type="match status" value="1"/>
</dbReference>
<dbReference type="InterPro" id="IPR002625">
    <property type="entry name" value="Smr_dom"/>
</dbReference>
<keyword evidence="6" id="KW-1185">Reference proteome</keyword>
<evidence type="ECO:0000313" key="6">
    <source>
        <dbReference type="Proteomes" id="UP001470230"/>
    </source>
</evidence>
<dbReference type="Pfam" id="PF01713">
    <property type="entry name" value="Smr"/>
    <property type="match status" value="1"/>
</dbReference>
<dbReference type="CDD" id="cd14279">
    <property type="entry name" value="CUE"/>
    <property type="match status" value="1"/>
</dbReference>
<dbReference type="PROSITE" id="PS51140">
    <property type="entry name" value="CUE"/>
    <property type="match status" value="1"/>
</dbReference>
<dbReference type="InterPro" id="IPR036063">
    <property type="entry name" value="Smr_dom_sf"/>
</dbReference>
<proteinExistence type="predicted"/>
<feature type="compositionally biased region" description="Basic residues" evidence="1">
    <location>
        <begin position="119"/>
        <end position="130"/>
    </location>
</feature>
<evidence type="ECO:0000259" key="3">
    <source>
        <dbReference type="PROSITE" id="PS51140"/>
    </source>
</evidence>
<accession>A0ABR2GL14</accession>
<evidence type="ECO:0000313" key="4">
    <source>
        <dbReference type="EMBL" id="KAK8834381.1"/>
    </source>
</evidence>
<evidence type="ECO:0000313" key="5">
    <source>
        <dbReference type="EMBL" id="KAK8840854.1"/>
    </source>
</evidence>
<evidence type="ECO:0000256" key="1">
    <source>
        <dbReference type="SAM" id="MobiDB-lite"/>
    </source>
</evidence>
<dbReference type="InterPro" id="IPR003892">
    <property type="entry name" value="CUE"/>
</dbReference>
<feature type="domain" description="Smr" evidence="2">
    <location>
        <begin position="196"/>
        <end position="270"/>
    </location>
</feature>
<dbReference type="EMBL" id="JAPFFF010000420">
    <property type="protein sequence ID" value="KAK8834381.1"/>
    <property type="molecule type" value="Genomic_DNA"/>
</dbReference>
<feature type="region of interest" description="Disordered" evidence="1">
    <location>
        <begin position="100"/>
        <end position="156"/>
    </location>
</feature>
<feature type="domain" description="CUE" evidence="3">
    <location>
        <begin position="5"/>
        <end position="51"/>
    </location>
</feature>
<organism evidence="4 6">
    <name type="scientific">Tritrichomonas musculus</name>
    <dbReference type="NCBI Taxonomy" id="1915356"/>
    <lineage>
        <taxon>Eukaryota</taxon>
        <taxon>Metamonada</taxon>
        <taxon>Parabasalia</taxon>
        <taxon>Tritrichomonadida</taxon>
        <taxon>Tritrichomonadidae</taxon>
        <taxon>Tritrichomonas</taxon>
    </lineage>
</organism>
<comment type="caution">
    <text evidence="4">The sequence shown here is derived from an EMBL/GenBank/DDBJ whole genome shotgun (WGS) entry which is preliminary data.</text>
</comment>
<dbReference type="Proteomes" id="UP001470230">
    <property type="component" value="Unassembled WGS sequence"/>
</dbReference>
<protein>
    <recommendedName>
        <fullName evidence="7">Smr domain-containing protein</fullName>
    </recommendedName>
</protein>